<keyword evidence="4 8" id="KW-0418">Kinase</keyword>
<protein>
    <recommendedName>
        <fullName evidence="8">Cytidylate kinase</fullName>
        <shortName evidence="8">CK</shortName>
        <ecNumber evidence="8">2.7.4.25</ecNumber>
    </recommendedName>
    <alternativeName>
        <fullName evidence="8">Cytidine monophosphate kinase</fullName>
        <shortName evidence="8">CMP kinase</shortName>
    </alternativeName>
</protein>
<dbReference type="EC" id="2.7.4.25" evidence="8"/>
<dbReference type="InterPro" id="IPR011994">
    <property type="entry name" value="Cytidylate_kinase_dom"/>
</dbReference>
<keyword evidence="8" id="KW-0963">Cytoplasm</keyword>
<keyword evidence="5 8" id="KW-0067">ATP-binding</keyword>
<dbReference type="EMBL" id="JAATLK010000001">
    <property type="protein sequence ID" value="NIZ46973.1"/>
    <property type="molecule type" value="Genomic_DNA"/>
</dbReference>
<feature type="domain" description="Cytidylate kinase" evidence="9">
    <location>
        <begin position="3"/>
        <end position="212"/>
    </location>
</feature>
<evidence type="ECO:0000256" key="2">
    <source>
        <dbReference type="ARBA" id="ARBA00022679"/>
    </source>
</evidence>
<comment type="caution">
    <text evidence="10">The sequence shown here is derived from an EMBL/GenBank/DDBJ whole genome shotgun (WGS) entry which is preliminary data.</text>
</comment>
<dbReference type="GO" id="GO:0005524">
    <property type="term" value="F:ATP binding"/>
    <property type="evidence" value="ECO:0007669"/>
    <property type="project" value="UniProtKB-UniRule"/>
</dbReference>
<evidence type="ECO:0000313" key="10">
    <source>
        <dbReference type="EMBL" id="NIZ46973.1"/>
    </source>
</evidence>
<dbReference type="AlphaFoldDB" id="A0A968GCM0"/>
<gene>
    <name evidence="8 10" type="primary">cmk</name>
    <name evidence="10" type="ORF">HCT46_03470</name>
</gene>
<evidence type="ECO:0000256" key="1">
    <source>
        <dbReference type="ARBA" id="ARBA00009427"/>
    </source>
</evidence>
<dbReference type="InterPro" id="IPR003136">
    <property type="entry name" value="Cytidylate_kin"/>
</dbReference>
<name>A0A968GCM0_9SPIO</name>
<dbReference type="HAMAP" id="MF_00238">
    <property type="entry name" value="Cytidyl_kinase_type1"/>
    <property type="match status" value="1"/>
</dbReference>
<evidence type="ECO:0000256" key="4">
    <source>
        <dbReference type="ARBA" id="ARBA00022777"/>
    </source>
</evidence>
<dbReference type="NCBIfam" id="TIGR00017">
    <property type="entry name" value="cmk"/>
    <property type="match status" value="1"/>
</dbReference>
<evidence type="ECO:0000256" key="8">
    <source>
        <dbReference type="HAMAP-Rule" id="MF_00238"/>
    </source>
</evidence>
<evidence type="ECO:0000313" key="11">
    <source>
        <dbReference type="Proteomes" id="UP000752013"/>
    </source>
</evidence>
<dbReference type="Gene3D" id="3.40.50.300">
    <property type="entry name" value="P-loop containing nucleotide triphosphate hydrolases"/>
    <property type="match status" value="1"/>
</dbReference>
<comment type="subcellular location">
    <subcellularLocation>
        <location evidence="8">Cytoplasm</location>
    </subcellularLocation>
</comment>
<dbReference type="Proteomes" id="UP000752013">
    <property type="component" value="Unassembled WGS sequence"/>
</dbReference>
<evidence type="ECO:0000256" key="7">
    <source>
        <dbReference type="ARBA" id="ARBA00048478"/>
    </source>
</evidence>
<evidence type="ECO:0000259" key="9">
    <source>
        <dbReference type="Pfam" id="PF02224"/>
    </source>
</evidence>
<comment type="catalytic activity">
    <reaction evidence="6 8">
        <text>dCMP + ATP = dCDP + ADP</text>
        <dbReference type="Rhea" id="RHEA:25094"/>
        <dbReference type="ChEBI" id="CHEBI:30616"/>
        <dbReference type="ChEBI" id="CHEBI:57566"/>
        <dbReference type="ChEBI" id="CHEBI:58593"/>
        <dbReference type="ChEBI" id="CHEBI:456216"/>
        <dbReference type="EC" id="2.7.4.25"/>
    </reaction>
</comment>
<dbReference type="RefSeq" id="WP_167703410.1">
    <property type="nucleotide sequence ID" value="NZ_CP118168.1"/>
</dbReference>
<dbReference type="SUPFAM" id="SSF52540">
    <property type="entry name" value="P-loop containing nucleoside triphosphate hydrolases"/>
    <property type="match status" value="1"/>
</dbReference>
<dbReference type="CDD" id="cd02020">
    <property type="entry name" value="CMPK"/>
    <property type="match status" value="1"/>
</dbReference>
<dbReference type="InterPro" id="IPR027417">
    <property type="entry name" value="P-loop_NTPase"/>
</dbReference>
<keyword evidence="3 8" id="KW-0547">Nucleotide-binding</keyword>
<evidence type="ECO:0000256" key="5">
    <source>
        <dbReference type="ARBA" id="ARBA00022840"/>
    </source>
</evidence>
<comment type="catalytic activity">
    <reaction evidence="7 8">
        <text>CMP + ATP = CDP + ADP</text>
        <dbReference type="Rhea" id="RHEA:11600"/>
        <dbReference type="ChEBI" id="CHEBI:30616"/>
        <dbReference type="ChEBI" id="CHEBI:58069"/>
        <dbReference type="ChEBI" id="CHEBI:60377"/>
        <dbReference type="ChEBI" id="CHEBI:456216"/>
        <dbReference type="EC" id="2.7.4.25"/>
    </reaction>
</comment>
<accession>A0A968GCM0</accession>
<dbReference type="GO" id="GO:0036431">
    <property type="term" value="F:dCMP kinase activity"/>
    <property type="evidence" value="ECO:0007669"/>
    <property type="project" value="InterPro"/>
</dbReference>
<dbReference type="GO" id="GO:0005737">
    <property type="term" value="C:cytoplasm"/>
    <property type="evidence" value="ECO:0007669"/>
    <property type="project" value="UniProtKB-SubCell"/>
</dbReference>
<feature type="binding site" evidence="8">
    <location>
        <begin position="7"/>
        <end position="15"/>
    </location>
    <ligand>
        <name>ATP</name>
        <dbReference type="ChEBI" id="CHEBI:30616"/>
    </ligand>
</feature>
<evidence type="ECO:0000256" key="6">
    <source>
        <dbReference type="ARBA" id="ARBA00047615"/>
    </source>
</evidence>
<dbReference type="GO" id="GO:0006220">
    <property type="term" value="P:pyrimidine nucleotide metabolic process"/>
    <property type="evidence" value="ECO:0007669"/>
    <property type="project" value="UniProtKB-UniRule"/>
</dbReference>
<evidence type="ECO:0000256" key="3">
    <source>
        <dbReference type="ARBA" id="ARBA00022741"/>
    </source>
</evidence>
<keyword evidence="2 8" id="KW-0808">Transferase</keyword>
<comment type="similarity">
    <text evidence="1 8">Belongs to the cytidylate kinase family. Type 1 subfamily.</text>
</comment>
<organism evidence="10 11">
    <name type="scientific">Entomospira nematocerorum</name>
    <dbReference type="NCBI Taxonomy" id="2719987"/>
    <lineage>
        <taxon>Bacteria</taxon>
        <taxon>Pseudomonadati</taxon>
        <taxon>Spirochaetota</taxon>
        <taxon>Spirochaetia</taxon>
        <taxon>Spirochaetales</taxon>
        <taxon>Spirochaetaceae</taxon>
        <taxon>Entomospira</taxon>
    </lineage>
</organism>
<reference evidence="10" key="1">
    <citation type="submission" date="2020-03" db="EMBL/GenBank/DDBJ databases">
        <title>Spirochaetal bacteria isolated from arthropods constitute a novel genus Entomospira genus novum within the order Spirochaetales.</title>
        <authorList>
            <person name="Grana-Miraglia L."/>
            <person name="Sikutova S."/>
            <person name="Fingerle V."/>
            <person name="Sing A."/>
            <person name="Castillo-Ramirez S."/>
            <person name="Margos G."/>
            <person name="Rudolf I."/>
        </authorList>
    </citation>
    <scope>NUCLEOTIDE SEQUENCE</scope>
    <source>
        <strain evidence="10">BR208</strain>
    </source>
</reference>
<sequence>MIVAIDGPAGGGKSALADLISKRLHFFLLNSGLFYRAVTALAIEKGFLLSDEHDINAISQLARETRFSIVNDILFVNNLDMRQQLHTHEVDKYVAHVSSIADVRYVLNENMRRLVANRDTVCEGRDMTSVVFPEAKLKIFLDASVEIRAKRRFDQEYSRMSLDEIQKSIQNRDEIDKTKAIGALKIVPDAWYIESSDKSLEDVYHMVASRIEEIRE</sequence>
<dbReference type="Pfam" id="PF02224">
    <property type="entry name" value="Cytidylate_kin"/>
    <property type="match status" value="1"/>
</dbReference>
<proteinExistence type="inferred from homology"/>
<keyword evidence="11" id="KW-1185">Reference proteome</keyword>